<dbReference type="SMART" id="SM00054">
    <property type="entry name" value="EFh"/>
    <property type="match status" value="3"/>
</dbReference>
<sequence>MRAELGPNLKMYKAVRPQSPARLTSRTDTKDLRQLYKLFNRFKALTALSSSTEGIDKDTFRRGVPMLSVEDNLFVDRVFEVLDEDGSGIIDWSEFVEAMSSLEKGSREKRTDFLFRVYDIDKDGGITRDELGQFFLSSLMVEVDDTIREVSDYFVEQVFSEIDLDKNGSMTVDEAIEYIRQHPEAKDIFGMFGRSMTSDADTNAGDFLSQRTRRKQ</sequence>
<dbReference type="Pfam" id="PF13833">
    <property type="entry name" value="EF-hand_8"/>
    <property type="match status" value="1"/>
</dbReference>
<reference evidence="4 5" key="1">
    <citation type="submission" date="2017-12" db="EMBL/GenBank/DDBJ databases">
        <title>Sequencing, de novo assembly and annotation of complete genome of a new Thraustochytrid species, strain FCC1311.</title>
        <authorList>
            <person name="Sedici K."/>
            <person name="Godart F."/>
            <person name="Aiese Cigliano R."/>
            <person name="Sanseverino W."/>
            <person name="Barakat M."/>
            <person name="Ortet P."/>
            <person name="Marechal E."/>
            <person name="Cagnac O."/>
            <person name="Amato A."/>
        </authorList>
    </citation>
    <scope>NUCLEOTIDE SEQUENCE [LARGE SCALE GENOMIC DNA]</scope>
</reference>
<dbReference type="InParanoid" id="A0A2R5GCQ8"/>
<dbReference type="Proteomes" id="UP000241890">
    <property type="component" value="Unassembled WGS sequence"/>
</dbReference>
<keyword evidence="4" id="KW-0418">Kinase</keyword>
<dbReference type="Pfam" id="PF13499">
    <property type="entry name" value="EF-hand_7"/>
    <property type="match status" value="1"/>
</dbReference>
<dbReference type="PANTHER" id="PTHR23056:SF110">
    <property type="entry name" value="CALMODULIN"/>
    <property type="match status" value="1"/>
</dbReference>
<dbReference type="InterPro" id="IPR018247">
    <property type="entry name" value="EF_Hand_1_Ca_BS"/>
</dbReference>
<proteinExistence type="predicted"/>
<dbReference type="GO" id="GO:0019900">
    <property type="term" value="F:kinase binding"/>
    <property type="evidence" value="ECO:0007669"/>
    <property type="project" value="InterPro"/>
</dbReference>
<feature type="domain" description="EF-hand" evidence="3">
    <location>
        <begin position="106"/>
        <end position="141"/>
    </location>
</feature>
<keyword evidence="1" id="KW-0677">Repeat</keyword>
<dbReference type="GO" id="GO:0019722">
    <property type="term" value="P:calcium-mediated signaling"/>
    <property type="evidence" value="ECO:0007669"/>
    <property type="project" value="InterPro"/>
</dbReference>
<evidence type="ECO:0000259" key="3">
    <source>
        <dbReference type="PROSITE" id="PS50222"/>
    </source>
</evidence>
<dbReference type="EMBL" id="BEYU01000049">
    <property type="protein sequence ID" value="GBG28777.1"/>
    <property type="molecule type" value="Genomic_DNA"/>
</dbReference>
<dbReference type="SUPFAM" id="SSF47473">
    <property type="entry name" value="EF-hand"/>
    <property type="match status" value="1"/>
</dbReference>
<dbReference type="PRINTS" id="PR00450">
    <property type="entry name" value="RECOVERIN"/>
</dbReference>
<name>A0A2R5GCQ8_9STRA</name>
<dbReference type="GO" id="GO:0016301">
    <property type="term" value="F:kinase activity"/>
    <property type="evidence" value="ECO:0007669"/>
    <property type="project" value="UniProtKB-KW"/>
</dbReference>
<keyword evidence="4" id="KW-0808">Transferase</keyword>
<dbReference type="PROSITE" id="PS50222">
    <property type="entry name" value="EF_HAND_2"/>
    <property type="match status" value="3"/>
</dbReference>
<evidence type="ECO:0000256" key="2">
    <source>
        <dbReference type="ARBA" id="ARBA00022837"/>
    </source>
</evidence>
<protein>
    <submittedName>
        <fullName evidence="4">Calcium-dependent protein kinase 1</fullName>
    </submittedName>
</protein>
<dbReference type="Gene3D" id="1.10.238.10">
    <property type="entry name" value="EF-hand"/>
    <property type="match status" value="1"/>
</dbReference>
<dbReference type="GO" id="GO:0005509">
    <property type="term" value="F:calcium ion binding"/>
    <property type="evidence" value="ECO:0007669"/>
    <property type="project" value="InterPro"/>
</dbReference>
<comment type="caution">
    <text evidence="4">The sequence shown here is derived from an EMBL/GenBank/DDBJ whole genome shotgun (WGS) entry which is preliminary data.</text>
</comment>
<dbReference type="InterPro" id="IPR002048">
    <property type="entry name" value="EF_hand_dom"/>
</dbReference>
<dbReference type="InterPro" id="IPR011992">
    <property type="entry name" value="EF-hand-dom_pair"/>
</dbReference>
<dbReference type="CDD" id="cd00051">
    <property type="entry name" value="EFh"/>
    <property type="match status" value="2"/>
</dbReference>
<keyword evidence="5" id="KW-1185">Reference proteome</keyword>
<dbReference type="PANTHER" id="PTHR23056">
    <property type="entry name" value="CALCINEURIN B"/>
    <property type="match status" value="1"/>
</dbReference>
<dbReference type="AlphaFoldDB" id="A0A2R5GCQ8"/>
<organism evidence="4 5">
    <name type="scientific">Hondaea fermentalgiana</name>
    <dbReference type="NCBI Taxonomy" id="2315210"/>
    <lineage>
        <taxon>Eukaryota</taxon>
        <taxon>Sar</taxon>
        <taxon>Stramenopiles</taxon>
        <taxon>Bigyra</taxon>
        <taxon>Labyrinthulomycetes</taxon>
        <taxon>Thraustochytrida</taxon>
        <taxon>Thraustochytriidae</taxon>
        <taxon>Hondaea</taxon>
    </lineage>
</organism>
<accession>A0A2R5GCQ8</accession>
<keyword evidence="2" id="KW-0106">Calcium</keyword>
<dbReference type="InterPro" id="IPR045198">
    <property type="entry name" value="CNBL1-10"/>
</dbReference>
<evidence type="ECO:0000256" key="1">
    <source>
        <dbReference type="ARBA" id="ARBA00022737"/>
    </source>
</evidence>
<evidence type="ECO:0000313" key="4">
    <source>
        <dbReference type="EMBL" id="GBG28777.1"/>
    </source>
</evidence>
<dbReference type="OrthoDB" id="2122982at2759"/>
<feature type="domain" description="EF-hand" evidence="3">
    <location>
        <begin position="70"/>
        <end position="105"/>
    </location>
</feature>
<dbReference type="PROSITE" id="PS00018">
    <property type="entry name" value="EF_HAND_1"/>
    <property type="match status" value="1"/>
</dbReference>
<gene>
    <name evidence="4" type="ORF">FCC1311_049982</name>
</gene>
<evidence type="ECO:0000313" key="5">
    <source>
        <dbReference type="Proteomes" id="UP000241890"/>
    </source>
</evidence>
<feature type="domain" description="EF-hand" evidence="3">
    <location>
        <begin position="155"/>
        <end position="185"/>
    </location>
</feature>